<proteinExistence type="predicted"/>
<evidence type="ECO:0000256" key="1">
    <source>
        <dbReference type="SAM" id="SignalP"/>
    </source>
</evidence>
<evidence type="ECO:0000313" key="3">
    <source>
        <dbReference type="EMBL" id="MDM4016302.1"/>
    </source>
</evidence>
<organism evidence="3 4">
    <name type="scientific">Roseiconus lacunae</name>
    <dbReference type="NCBI Taxonomy" id="2605694"/>
    <lineage>
        <taxon>Bacteria</taxon>
        <taxon>Pseudomonadati</taxon>
        <taxon>Planctomycetota</taxon>
        <taxon>Planctomycetia</taxon>
        <taxon>Pirellulales</taxon>
        <taxon>Pirellulaceae</taxon>
        <taxon>Roseiconus</taxon>
    </lineage>
</organism>
<feature type="signal peptide" evidence="1">
    <location>
        <begin position="1"/>
        <end position="23"/>
    </location>
</feature>
<dbReference type="InterPro" id="IPR013424">
    <property type="entry name" value="Ice-binding_C"/>
</dbReference>
<feature type="domain" description="Ice-binding protein C-terminal" evidence="2">
    <location>
        <begin position="269"/>
        <end position="291"/>
    </location>
</feature>
<dbReference type="EMBL" id="JASZZN010000008">
    <property type="protein sequence ID" value="MDM4016302.1"/>
    <property type="molecule type" value="Genomic_DNA"/>
</dbReference>
<comment type="caution">
    <text evidence="3">The sequence shown here is derived from an EMBL/GenBank/DDBJ whole genome shotgun (WGS) entry which is preliminary data.</text>
</comment>
<name>A0ABT7PIH8_9BACT</name>
<sequence>MKCLLTPIFAITCCLTLMGQLRAETVVDFEELNGFDAMLPIAGSTQFYGSGHVFNGYGQDAPIGSFSSQGVSFETAPYGPGFSYSRFSNSYIPGFLNQFSALPGGGSDGAGGTMVGGTYGMVYTGASTTSTGESTSSASLSFDAPVDLISIDITNATYAALYFRDGLDGLGLEPDSAHQFSTGDYLSLTLTGFDDQGGVSGSTTIDLARFEGSIFDTDDYIEGWETVDLSGFGSTSSLAFSIESSDFDPQWGLNIPAYAAIDNLRFVTAVPEPSSFALLTMALSAFAIRRRR</sequence>
<dbReference type="RefSeq" id="WP_149497959.1">
    <property type="nucleotide sequence ID" value="NZ_JAJMQV010000015.1"/>
</dbReference>
<protein>
    <submittedName>
        <fullName evidence="3">DUF4465 domain-containing protein</fullName>
    </submittedName>
</protein>
<accession>A0ABT7PIH8</accession>
<dbReference type="Proteomes" id="UP001239462">
    <property type="component" value="Unassembled WGS sequence"/>
</dbReference>
<dbReference type="Gene3D" id="2.60.120.1350">
    <property type="entry name" value="Protein of unknown function DUF4465"/>
    <property type="match status" value="1"/>
</dbReference>
<dbReference type="InterPro" id="IPR027828">
    <property type="entry name" value="DUF4465"/>
</dbReference>
<gene>
    <name evidence="3" type="ORF">QTN89_12740</name>
</gene>
<dbReference type="Pfam" id="PF07589">
    <property type="entry name" value="PEP-CTERM"/>
    <property type="match status" value="1"/>
</dbReference>
<keyword evidence="1" id="KW-0732">Signal</keyword>
<reference evidence="3 4" key="1">
    <citation type="submission" date="2023-06" db="EMBL/GenBank/DDBJ databases">
        <title>Roseiconus lacunae JC819 isolated from Gulf of Mannar region, Tamil Nadu.</title>
        <authorList>
            <person name="Pk S."/>
            <person name="Ch S."/>
            <person name="Ch V.R."/>
        </authorList>
    </citation>
    <scope>NUCLEOTIDE SEQUENCE [LARGE SCALE GENOMIC DNA]</scope>
    <source>
        <strain evidence="3 4">JC819</strain>
    </source>
</reference>
<evidence type="ECO:0000313" key="4">
    <source>
        <dbReference type="Proteomes" id="UP001239462"/>
    </source>
</evidence>
<evidence type="ECO:0000259" key="2">
    <source>
        <dbReference type="Pfam" id="PF07589"/>
    </source>
</evidence>
<dbReference type="Pfam" id="PF14717">
    <property type="entry name" value="DUF4465"/>
    <property type="match status" value="1"/>
</dbReference>
<keyword evidence="4" id="KW-1185">Reference proteome</keyword>
<dbReference type="NCBIfam" id="TIGR02595">
    <property type="entry name" value="PEP_CTERM"/>
    <property type="match status" value="1"/>
</dbReference>
<feature type="chain" id="PRO_5046706494" evidence="1">
    <location>
        <begin position="24"/>
        <end position="292"/>
    </location>
</feature>